<dbReference type="EMBL" id="GL349444">
    <property type="protein sequence ID" value="KNC46922.1"/>
    <property type="molecule type" value="Genomic_DNA"/>
</dbReference>
<protein>
    <submittedName>
        <fullName evidence="1">Uncharacterized protein</fullName>
    </submittedName>
</protein>
<gene>
    <name evidence="1" type="ORF">AMSG_03353</name>
</gene>
<accession>A0A0L0D3L7</accession>
<organism evidence="1 2">
    <name type="scientific">Thecamonas trahens ATCC 50062</name>
    <dbReference type="NCBI Taxonomy" id="461836"/>
    <lineage>
        <taxon>Eukaryota</taxon>
        <taxon>Apusozoa</taxon>
        <taxon>Apusomonadida</taxon>
        <taxon>Apusomonadidae</taxon>
        <taxon>Thecamonas</taxon>
    </lineage>
</organism>
<proteinExistence type="predicted"/>
<dbReference type="Proteomes" id="UP000054408">
    <property type="component" value="Unassembled WGS sequence"/>
</dbReference>
<sequence length="266" mass="29223">MPADSDELVWGDDEGPVSRRTRPWRYPFVELEYVHHLARPVGAQSKLGVTALVGGSGEVVEATMMEEFDSESESDASSSDSESMPDYYAAVHDDDAVQASRTGLKPMRCPVSRLRGTDGPKAILTTLAQWFYSTPEVAYREVALPTHVLVDSRRLRNRQSARSHPTLTERALSAAQERLDGLADSWRRLDKRNVRPRSQPVPVVLRRNLLAAPKMSAAMMSGALAPVEPGVVHLEWDPLEALGADVVPRNAPPGTHHIVAHARLGL</sequence>
<dbReference type="RefSeq" id="XP_013760195.1">
    <property type="nucleotide sequence ID" value="XM_013904741.1"/>
</dbReference>
<dbReference type="GeneID" id="25562965"/>
<name>A0A0L0D3L7_THETB</name>
<dbReference type="AlphaFoldDB" id="A0A0L0D3L7"/>
<keyword evidence="2" id="KW-1185">Reference proteome</keyword>
<reference evidence="1 2" key="1">
    <citation type="submission" date="2010-05" db="EMBL/GenBank/DDBJ databases">
        <title>The Genome Sequence of Thecamonas trahens ATCC 50062.</title>
        <authorList>
            <consortium name="The Broad Institute Genome Sequencing Platform"/>
            <person name="Russ C."/>
            <person name="Cuomo C."/>
            <person name="Shea T."/>
            <person name="Young S.K."/>
            <person name="Zeng Q."/>
            <person name="Koehrsen M."/>
            <person name="Haas B."/>
            <person name="Borodovsky M."/>
            <person name="Guigo R."/>
            <person name="Alvarado L."/>
            <person name="Berlin A."/>
            <person name="Bochicchio J."/>
            <person name="Borenstein D."/>
            <person name="Chapman S."/>
            <person name="Chen Z."/>
            <person name="Freedman E."/>
            <person name="Gellesch M."/>
            <person name="Goldberg J."/>
            <person name="Griggs A."/>
            <person name="Gujja S."/>
            <person name="Heilman E."/>
            <person name="Heiman D."/>
            <person name="Hepburn T."/>
            <person name="Howarth C."/>
            <person name="Jen D."/>
            <person name="Larson L."/>
            <person name="Mehta T."/>
            <person name="Park D."/>
            <person name="Pearson M."/>
            <person name="Roberts A."/>
            <person name="Saif S."/>
            <person name="Shenoy N."/>
            <person name="Sisk P."/>
            <person name="Stolte C."/>
            <person name="Sykes S."/>
            <person name="Thomson T."/>
            <person name="Walk T."/>
            <person name="White J."/>
            <person name="Yandava C."/>
            <person name="Burger G."/>
            <person name="Gray M.W."/>
            <person name="Holland P.W.H."/>
            <person name="King N."/>
            <person name="Lang F.B.F."/>
            <person name="Roger A.J."/>
            <person name="Ruiz-Trillo I."/>
            <person name="Lander E."/>
            <person name="Nusbaum C."/>
        </authorList>
    </citation>
    <scope>NUCLEOTIDE SEQUENCE [LARGE SCALE GENOMIC DNA]</scope>
    <source>
        <strain evidence="1 2">ATCC 50062</strain>
    </source>
</reference>
<evidence type="ECO:0000313" key="1">
    <source>
        <dbReference type="EMBL" id="KNC46922.1"/>
    </source>
</evidence>
<evidence type="ECO:0000313" key="2">
    <source>
        <dbReference type="Proteomes" id="UP000054408"/>
    </source>
</evidence>